<evidence type="ECO:0000313" key="2">
    <source>
        <dbReference type="EMBL" id="HIS64493.1"/>
    </source>
</evidence>
<evidence type="ECO:0000313" key="3">
    <source>
        <dbReference type="Proteomes" id="UP000886741"/>
    </source>
</evidence>
<dbReference type="EMBL" id="DVJJ01000060">
    <property type="protein sequence ID" value="HIS64493.1"/>
    <property type="molecule type" value="Genomic_DNA"/>
</dbReference>
<feature type="transmembrane region" description="Helical" evidence="1">
    <location>
        <begin position="66"/>
        <end position="84"/>
    </location>
</feature>
<dbReference type="AlphaFoldDB" id="A0A9D1JT95"/>
<gene>
    <name evidence="2" type="ORF">IAA83_03855</name>
</gene>
<proteinExistence type="predicted"/>
<dbReference type="Proteomes" id="UP000886741">
    <property type="component" value="Unassembled WGS sequence"/>
</dbReference>
<reference evidence="2" key="2">
    <citation type="journal article" date="2021" name="PeerJ">
        <title>Extensive microbial diversity within the chicken gut microbiome revealed by metagenomics and culture.</title>
        <authorList>
            <person name="Gilroy R."/>
            <person name="Ravi A."/>
            <person name="Getino M."/>
            <person name="Pursley I."/>
            <person name="Horton D.L."/>
            <person name="Alikhan N.F."/>
            <person name="Baker D."/>
            <person name="Gharbi K."/>
            <person name="Hall N."/>
            <person name="Watson M."/>
            <person name="Adriaenssens E.M."/>
            <person name="Foster-Nyarko E."/>
            <person name="Jarju S."/>
            <person name="Secka A."/>
            <person name="Antonio M."/>
            <person name="Oren A."/>
            <person name="Chaudhuri R.R."/>
            <person name="La Ragione R."/>
            <person name="Hildebrand F."/>
            <person name="Pallen M.J."/>
        </authorList>
    </citation>
    <scope>NUCLEOTIDE SEQUENCE</scope>
    <source>
        <strain evidence="2">ChiBcec16-1751</strain>
    </source>
</reference>
<keyword evidence="1" id="KW-0472">Membrane</keyword>
<dbReference type="SUPFAM" id="SSF103473">
    <property type="entry name" value="MFS general substrate transporter"/>
    <property type="match status" value="1"/>
</dbReference>
<accession>A0A9D1JT95</accession>
<reference evidence="2" key="1">
    <citation type="submission" date="2020-10" db="EMBL/GenBank/DDBJ databases">
        <authorList>
            <person name="Gilroy R."/>
        </authorList>
    </citation>
    <scope>NUCLEOTIDE SEQUENCE</scope>
    <source>
        <strain evidence="2">ChiBcec16-1751</strain>
    </source>
</reference>
<comment type="caution">
    <text evidence="2">The sequence shown here is derived from an EMBL/GenBank/DDBJ whole genome shotgun (WGS) entry which is preliminary data.</text>
</comment>
<sequence length="260" mass="29619">MERTYSFSISPMDTVSLRPQVRDALEHYSEILSRRQHPKLWELTDKINSVPKVPQAVSDQRRRRRMALGLLNWLLSLVLLLPGLMEPQELLTPLLVGAICFGIGTVILWRNLRAVLAILSMPLGLLLLFGAYNNPKTLGCFLIFSLILLALGAAALITRRRIPRDPYDQAAGKLLEGRENPELRVLRVLFDSEGMVVTHAAAKENRRVPYSEMSMILETKDLLLPITDEVIVTLQKQDQCTGMLTDLREWLQEQTEYYIL</sequence>
<name>A0A9D1JT95_9FIRM</name>
<feature type="transmembrane region" description="Helical" evidence="1">
    <location>
        <begin position="114"/>
        <end position="132"/>
    </location>
</feature>
<feature type="transmembrane region" description="Helical" evidence="1">
    <location>
        <begin position="90"/>
        <end position="109"/>
    </location>
</feature>
<feature type="transmembrane region" description="Helical" evidence="1">
    <location>
        <begin position="138"/>
        <end position="157"/>
    </location>
</feature>
<dbReference type="InterPro" id="IPR036259">
    <property type="entry name" value="MFS_trans_sf"/>
</dbReference>
<keyword evidence="1" id="KW-1133">Transmembrane helix</keyword>
<protein>
    <submittedName>
        <fullName evidence="2">Uncharacterized protein</fullName>
    </submittedName>
</protein>
<keyword evidence="1" id="KW-0812">Transmembrane</keyword>
<organism evidence="2 3">
    <name type="scientific">Candidatus Avoscillospira avistercoris</name>
    <dbReference type="NCBI Taxonomy" id="2840707"/>
    <lineage>
        <taxon>Bacteria</taxon>
        <taxon>Bacillati</taxon>
        <taxon>Bacillota</taxon>
        <taxon>Clostridia</taxon>
        <taxon>Eubacteriales</taxon>
        <taxon>Oscillospiraceae</taxon>
        <taxon>Oscillospiraceae incertae sedis</taxon>
        <taxon>Candidatus Avoscillospira</taxon>
    </lineage>
</organism>
<evidence type="ECO:0000256" key="1">
    <source>
        <dbReference type="SAM" id="Phobius"/>
    </source>
</evidence>